<protein>
    <recommendedName>
        <fullName evidence="3">Antitoxin</fullName>
    </recommendedName>
</protein>
<dbReference type="EMBL" id="JBIEKR010000006">
    <property type="protein sequence ID" value="MFG6273104.1"/>
    <property type="molecule type" value="Genomic_DNA"/>
</dbReference>
<comment type="caution">
    <text evidence="1">The sequence shown here is derived from an EMBL/GenBank/DDBJ whole genome shotgun (WGS) entry which is preliminary data.</text>
</comment>
<gene>
    <name evidence="1" type="ORF">ACGTZG_07865</name>
</gene>
<dbReference type="RefSeq" id="WP_113856132.1">
    <property type="nucleotide sequence ID" value="NZ_CP011940.1"/>
</dbReference>
<organism evidence="1 2">
    <name type="scientific">Megasphaera hexanoica</name>
    <dbReference type="NCBI Taxonomy" id="1675036"/>
    <lineage>
        <taxon>Bacteria</taxon>
        <taxon>Bacillati</taxon>
        <taxon>Bacillota</taxon>
        <taxon>Negativicutes</taxon>
        <taxon>Veillonellales</taxon>
        <taxon>Veillonellaceae</taxon>
        <taxon>Megasphaera</taxon>
    </lineage>
</organism>
<dbReference type="Proteomes" id="UP001605989">
    <property type="component" value="Unassembled WGS sequence"/>
</dbReference>
<evidence type="ECO:0008006" key="3">
    <source>
        <dbReference type="Google" id="ProtNLM"/>
    </source>
</evidence>
<evidence type="ECO:0000313" key="1">
    <source>
        <dbReference type="EMBL" id="MFG6273104.1"/>
    </source>
</evidence>
<name>A0ABW7DRZ1_9FIRM</name>
<accession>A0ABW7DRZ1</accession>
<proteinExistence type="predicted"/>
<reference evidence="1 2" key="1">
    <citation type="submission" date="2024-10" db="EMBL/GenBank/DDBJ databases">
        <authorList>
            <person name="Sang B.-I."/>
            <person name="Prabhaharan D."/>
        </authorList>
    </citation>
    <scope>NUCLEOTIDE SEQUENCE [LARGE SCALE GENOMIC DNA]</scope>
    <source>
        <strain evidence="1 2">MH</strain>
    </source>
</reference>
<keyword evidence="2" id="KW-1185">Reference proteome</keyword>
<evidence type="ECO:0000313" key="2">
    <source>
        <dbReference type="Proteomes" id="UP001605989"/>
    </source>
</evidence>
<sequence length="96" mass="11740">MYQVPIDDDFQQMMVSALRYALTRNSYIVGLTIEYIEWKIPLMDKKYLAIMSRDIDEEMKLSDRLSKDIDKRWMSKDMDKRWIQLKEKIDERLKEV</sequence>